<dbReference type="RefSeq" id="WP_048720370.1">
    <property type="nucleotide sequence ID" value="NZ_CABHNH010000034.1"/>
</dbReference>
<name>A0A8B5VUU2_ENTAV</name>
<evidence type="ECO:0000313" key="3">
    <source>
        <dbReference type="EMBL" id="TRZ28312.1"/>
    </source>
</evidence>
<keyword evidence="1" id="KW-0472">Membrane</keyword>
<evidence type="ECO:0000313" key="4">
    <source>
        <dbReference type="Proteomes" id="UP000316316"/>
    </source>
</evidence>
<dbReference type="EMBL" id="JARPWH010000182">
    <property type="protein sequence ID" value="MDT2405110.1"/>
    <property type="molecule type" value="Genomic_DNA"/>
</dbReference>
<organism evidence="3 4">
    <name type="scientific">Enterococcus avium</name>
    <name type="common">Streptococcus avium</name>
    <dbReference type="NCBI Taxonomy" id="33945"/>
    <lineage>
        <taxon>Bacteria</taxon>
        <taxon>Bacillati</taxon>
        <taxon>Bacillota</taxon>
        <taxon>Bacilli</taxon>
        <taxon>Lactobacillales</taxon>
        <taxon>Enterococcaceae</taxon>
        <taxon>Enterococcus</taxon>
    </lineage>
</organism>
<protein>
    <submittedName>
        <fullName evidence="3">Uncharacterized protein</fullName>
    </submittedName>
</protein>
<proteinExistence type="predicted"/>
<sequence length="219" mass="25595">MERIKKIVRLVEELDFDSNMKIILSLALTLIWLLHLTAFSRLWHTLVSQVITQEFLVTVTLPIFGFLYHKLFVLIDAKISLTELRDPIRFETSRKYDKPQLVFGRTSCINLPMEKERLRSIKRNADQEPISSVQVIIGDRPSSLELFEEVFGHGHDPRALIVNRLFDMRSVTPELKYLYINTSTVDERDLDEIAYQVNRINEIKLYKSSRSIKEGENAE</sequence>
<reference evidence="2" key="2">
    <citation type="submission" date="2023-03" db="EMBL/GenBank/DDBJ databases">
        <authorList>
            <person name="Shen W."/>
            <person name="Cai J."/>
        </authorList>
    </citation>
    <scope>NUCLEOTIDE SEQUENCE</scope>
    <source>
        <strain evidence="2">P33-2</strain>
    </source>
</reference>
<accession>A0A8B5VUU2</accession>
<feature type="transmembrane region" description="Helical" evidence="1">
    <location>
        <begin position="21"/>
        <end position="43"/>
    </location>
</feature>
<dbReference type="AlphaFoldDB" id="A0A8B5VUU2"/>
<dbReference type="Proteomes" id="UP001260773">
    <property type="component" value="Unassembled WGS sequence"/>
</dbReference>
<evidence type="ECO:0000256" key="1">
    <source>
        <dbReference type="SAM" id="Phobius"/>
    </source>
</evidence>
<feature type="transmembrane region" description="Helical" evidence="1">
    <location>
        <begin position="55"/>
        <end position="75"/>
    </location>
</feature>
<keyword evidence="1" id="KW-1133">Transmembrane helix</keyword>
<keyword evidence="1" id="KW-0812">Transmembrane</keyword>
<comment type="caution">
    <text evidence="3">The sequence shown here is derived from an EMBL/GenBank/DDBJ whole genome shotgun (WGS) entry which is preliminary data.</text>
</comment>
<evidence type="ECO:0000313" key="2">
    <source>
        <dbReference type="EMBL" id="MDT2405110.1"/>
    </source>
</evidence>
<dbReference type="EMBL" id="PDXQ01000002">
    <property type="protein sequence ID" value="TRZ28312.1"/>
    <property type="molecule type" value="Genomic_DNA"/>
</dbReference>
<dbReference type="Proteomes" id="UP000316316">
    <property type="component" value="Unassembled WGS sequence"/>
</dbReference>
<gene>
    <name evidence="3" type="ORF">AUF17_16425</name>
    <name evidence="2" type="ORF">P7D43_22365</name>
</gene>
<reference evidence="3 4" key="1">
    <citation type="submission" date="2017-10" db="EMBL/GenBank/DDBJ databases">
        <title>FDA dAtabase for Regulatory Grade micrObial Sequences (FDA-ARGOS): Supporting development and validation of Infectious Disease Dx tests.</title>
        <authorList>
            <person name="Campos J."/>
            <person name="Goldberg B."/>
            <person name="Tallon L.J."/>
            <person name="Sadzewicz L."/>
            <person name="Sengamalay N."/>
            <person name="Ott S."/>
            <person name="Godinez A."/>
            <person name="Nagaraj S."/>
            <person name="Vyas G."/>
            <person name="Aluvathingal J."/>
            <person name="Nadendla S."/>
            <person name="Geyer C."/>
            <person name="Nandy P."/>
            <person name="Hobson J."/>
            <person name="Sichtig H."/>
        </authorList>
    </citation>
    <scope>NUCLEOTIDE SEQUENCE [LARGE SCALE GENOMIC DNA]</scope>
    <source>
        <strain evidence="3 4">FDAARGOS_185</strain>
    </source>
</reference>